<feature type="region of interest" description="Disordered" evidence="1">
    <location>
        <begin position="1"/>
        <end position="24"/>
    </location>
</feature>
<evidence type="ECO:0000313" key="2">
    <source>
        <dbReference type="EMBL" id="PNT10185.1"/>
    </source>
</evidence>
<organism evidence="2 3">
    <name type="scientific">Populus trichocarpa</name>
    <name type="common">Western balsam poplar</name>
    <name type="synonym">Populus balsamifera subsp. trichocarpa</name>
    <dbReference type="NCBI Taxonomy" id="3694"/>
    <lineage>
        <taxon>Eukaryota</taxon>
        <taxon>Viridiplantae</taxon>
        <taxon>Streptophyta</taxon>
        <taxon>Embryophyta</taxon>
        <taxon>Tracheophyta</taxon>
        <taxon>Spermatophyta</taxon>
        <taxon>Magnoliopsida</taxon>
        <taxon>eudicotyledons</taxon>
        <taxon>Gunneridae</taxon>
        <taxon>Pentapetalae</taxon>
        <taxon>rosids</taxon>
        <taxon>fabids</taxon>
        <taxon>Malpighiales</taxon>
        <taxon>Salicaceae</taxon>
        <taxon>Saliceae</taxon>
        <taxon>Populus</taxon>
    </lineage>
</organism>
<dbReference type="InParanoid" id="A0A2K1YAX9"/>
<sequence>MSRGSAYQTWQRQGSNTTSGDYHDYISTLSKTPSIIHGAPQYPSVHKAFNNKVTQDEEVNEVRQDNVNKKNPPGLPGRFG</sequence>
<feature type="region of interest" description="Disordered" evidence="1">
    <location>
        <begin position="59"/>
        <end position="80"/>
    </location>
</feature>
<dbReference type="Gramene" id="Potri.012G086200.1.v4.1">
    <property type="protein sequence ID" value="Potri.012G086200.1.v4.1"/>
    <property type="gene ID" value="Potri.012G086200.v4.1"/>
</dbReference>
<evidence type="ECO:0000313" key="3">
    <source>
        <dbReference type="Proteomes" id="UP000006729"/>
    </source>
</evidence>
<dbReference type="EMBL" id="CM009301">
    <property type="protein sequence ID" value="PNT10185.1"/>
    <property type="molecule type" value="Genomic_DNA"/>
</dbReference>
<dbReference type="AlphaFoldDB" id="A0A2K1YAX9"/>
<gene>
    <name evidence="2" type="ORF">POPTR_012G086200</name>
</gene>
<dbReference type="PANTHER" id="PTHR38224">
    <property type="entry name" value="PHLOEM SPECIFIC PROTEIN"/>
    <property type="match status" value="1"/>
</dbReference>
<reference evidence="2 3" key="1">
    <citation type="journal article" date="2006" name="Science">
        <title>The genome of black cottonwood, Populus trichocarpa (Torr. &amp; Gray).</title>
        <authorList>
            <person name="Tuskan G.A."/>
            <person name="Difazio S."/>
            <person name="Jansson S."/>
            <person name="Bohlmann J."/>
            <person name="Grigoriev I."/>
            <person name="Hellsten U."/>
            <person name="Putnam N."/>
            <person name="Ralph S."/>
            <person name="Rombauts S."/>
            <person name="Salamov A."/>
            <person name="Schein J."/>
            <person name="Sterck L."/>
            <person name="Aerts A."/>
            <person name="Bhalerao R.R."/>
            <person name="Bhalerao R.P."/>
            <person name="Blaudez D."/>
            <person name="Boerjan W."/>
            <person name="Brun A."/>
            <person name="Brunner A."/>
            <person name="Busov V."/>
            <person name="Campbell M."/>
            <person name="Carlson J."/>
            <person name="Chalot M."/>
            <person name="Chapman J."/>
            <person name="Chen G.L."/>
            <person name="Cooper D."/>
            <person name="Coutinho P.M."/>
            <person name="Couturier J."/>
            <person name="Covert S."/>
            <person name="Cronk Q."/>
            <person name="Cunningham R."/>
            <person name="Davis J."/>
            <person name="Degroeve S."/>
            <person name="Dejardin A."/>
            <person name="Depamphilis C."/>
            <person name="Detter J."/>
            <person name="Dirks B."/>
            <person name="Dubchak I."/>
            <person name="Duplessis S."/>
            <person name="Ehlting J."/>
            <person name="Ellis B."/>
            <person name="Gendler K."/>
            <person name="Goodstein D."/>
            <person name="Gribskov M."/>
            <person name="Grimwood J."/>
            <person name="Groover A."/>
            <person name="Gunter L."/>
            <person name="Hamberger B."/>
            <person name="Heinze B."/>
            <person name="Helariutta Y."/>
            <person name="Henrissat B."/>
            <person name="Holligan D."/>
            <person name="Holt R."/>
            <person name="Huang W."/>
            <person name="Islam-Faridi N."/>
            <person name="Jones S."/>
            <person name="Jones-Rhoades M."/>
            <person name="Jorgensen R."/>
            <person name="Joshi C."/>
            <person name="Kangasjarvi J."/>
            <person name="Karlsson J."/>
            <person name="Kelleher C."/>
            <person name="Kirkpatrick R."/>
            <person name="Kirst M."/>
            <person name="Kohler A."/>
            <person name="Kalluri U."/>
            <person name="Larimer F."/>
            <person name="Leebens-Mack J."/>
            <person name="Leple J.C."/>
            <person name="Locascio P."/>
            <person name="Lou Y."/>
            <person name="Lucas S."/>
            <person name="Martin F."/>
            <person name="Montanini B."/>
            <person name="Napoli C."/>
            <person name="Nelson D.R."/>
            <person name="Nelson C."/>
            <person name="Nieminen K."/>
            <person name="Nilsson O."/>
            <person name="Pereda V."/>
            <person name="Peter G."/>
            <person name="Philippe R."/>
            <person name="Pilate G."/>
            <person name="Poliakov A."/>
            <person name="Razumovskaya J."/>
            <person name="Richardson P."/>
            <person name="Rinaldi C."/>
            <person name="Ritland K."/>
            <person name="Rouze P."/>
            <person name="Ryaboy D."/>
            <person name="Schmutz J."/>
            <person name="Schrader J."/>
            <person name="Segerman B."/>
            <person name="Shin H."/>
            <person name="Siddiqui A."/>
            <person name="Sterky F."/>
            <person name="Terry A."/>
            <person name="Tsai C.J."/>
            <person name="Uberbacher E."/>
            <person name="Unneberg P."/>
            <person name="Vahala J."/>
            <person name="Wall K."/>
            <person name="Wessler S."/>
            <person name="Yang G."/>
            <person name="Yin T."/>
            <person name="Douglas C."/>
            <person name="Marra M."/>
            <person name="Sandberg G."/>
            <person name="Van de Peer Y."/>
            <person name="Rokhsar D."/>
        </authorList>
    </citation>
    <scope>NUCLEOTIDE SEQUENCE [LARGE SCALE GENOMIC DNA]</scope>
    <source>
        <strain evidence="3">cv. Nisqually</strain>
    </source>
</reference>
<proteinExistence type="predicted"/>
<dbReference type="Proteomes" id="UP000006729">
    <property type="component" value="Chromosome 12"/>
</dbReference>
<name>A0A2K1YAX9_POPTR</name>
<protein>
    <submittedName>
        <fullName evidence="2">Uncharacterized protein</fullName>
    </submittedName>
</protein>
<dbReference type="PANTHER" id="PTHR38224:SF1">
    <property type="entry name" value="PHLOEM SPECIFIC PROTEIN"/>
    <property type="match status" value="1"/>
</dbReference>
<accession>A0A2K1YAX9</accession>
<feature type="compositionally biased region" description="Polar residues" evidence="1">
    <location>
        <begin position="1"/>
        <end position="20"/>
    </location>
</feature>
<evidence type="ECO:0000256" key="1">
    <source>
        <dbReference type="SAM" id="MobiDB-lite"/>
    </source>
</evidence>
<keyword evidence="3" id="KW-1185">Reference proteome</keyword>